<dbReference type="AlphaFoldDB" id="A0A6A6A7G1"/>
<dbReference type="RefSeq" id="XP_033521564.1">
    <property type="nucleotide sequence ID" value="XM_033666828.1"/>
</dbReference>
<dbReference type="GeneID" id="54407260"/>
<gene>
    <name evidence="1" type="ORF">P153DRAFT_358800</name>
</gene>
<reference evidence="1" key="1">
    <citation type="journal article" date="2020" name="Stud. Mycol.">
        <title>101 Dothideomycetes genomes: a test case for predicting lifestyles and emergence of pathogens.</title>
        <authorList>
            <person name="Haridas S."/>
            <person name="Albert R."/>
            <person name="Binder M."/>
            <person name="Bloem J."/>
            <person name="Labutti K."/>
            <person name="Salamov A."/>
            <person name="Andreopoulos B."/>
            <person name="Baker S."/>
            <person name="Barry K."/>
            <person name="Bills G."/>
            <person name="Bluhm B."/>
            <person name="Cannon C."/>
            <person name="Castanera R."/>
            <person name="Culley D."/>
            <person name="Daum C."/>
            <person name="Ezra D."/>
            <person name="Gonzalez J."/>
            <person name="Henrissat B."/>
            <person name="Kuo A."/>
            <person name="Liang C."/>
            <person name="Lipzen A."/>
            <person name="Lutzoni F."/>
            <person name="Magnuson J."/>
            <person name="Mondo S."/>
            <person name="Nolan M."/>
            <person name="Ohm R."/>
            <person name="Pangilinan J."/>
            <person name="Park H.-J."/>
            <person name="Ramirez L."/>
            <person name="Alfaro M."/>
            <person name="Sun H."/>
            <person name="Tritt A."/>
            <person name="Yoshinaga Y."/>
            <person name="Zwiers L.-H."/>
            <person name="Turgeon B."/>
            <person name="Goodwin S."/>
            <person name="Spatafora J."/>
            <person name="Crous P."/>
            <person name="Grigoriev I."/>
        </authorList>
    </citation>
    <scope>NUCLEOTIDE SEQUENCE</scope>
    <source>
        <strain evidence="1">CBS 119687</strain>
    </source>
</reference>
<proteinExistence type="predicted"/>
<name>A0A6A6A7G1_9PLEO</name>
<evidence type="ECO:0000313" key="2">
    <source>
        <dbReference type="Proteomes" id="UP000799771"/>
    </source>
</evidence>
<protein>
    <submittedName>
        <fullName evidence="1">Uncharacterized protein</fullName>
    </submittedName>
</protein>
<sequence>MCTLADPQRREEKDDRLQAYSGIANKLCVAFVVLLNLAPRILLAWARENGVIDKVFDEGVDEVELCGLEVLVGHESKVQEGLTAPSRRIDCKTCGTNKKRSENNVPLPVRLLVTSTSSSTRHVSKSPFHSSKPVSVAKARSEQRSLDNMSISSLQVGLACAVDSEVLGLWSW</sequence>
<dbReference type="EMBL" id="ML977511">
    <property type="protein sequence ID" value="KAF2127175.1"/>
    <property type="molecule type" value="Genomic_DNA"/>
</dbReference>
<evidence type="ECO:0000313" key="1">
    <source>
        <dbReference type="EMBL" id="KAF2127175.1"/>
    </source>
</evidence>
<keyword evidence="2" id="KW-1185">Reference proteome</keyword>
<dbReference type="Proteomes" id="UP000799771">
    <property type="component" value="Unassembled WGS sequence"/>
</dbReference>
<accession>A0A6A6A7G1</accession>
<organism evidence="1 2">
    <name type="scientific">Dothidotthia symphoricarpi CBS 119687</name>
    <dbReference type="NCBI Taxonomy" id="1392245"/>
    <lineage>
        <taxon>Eukaryota</taxon>
        <taxon>Fungi</taxon>
        <taxon>Dikarya</taxon>
        <taxon>Ascomycota</taxon>
        <taxon>Pezizomycotina</taxon>
        <taxon>Dothideomycetes</taxon>
        <taxon>Pleosporomycetidae</taxon>
        <taxon>Pleosporales</taxon>
        <taxon>Dothidotthiaceae</taxon>
        <taxon>Dothidotthia</taxon>
    </lineage>
</organism>